<feature type="transmembrane region" description="Helical" evidence="9">
    <location>
        <begin position="166"/>
        <end position="188"/>
    </location>
</feature>
<evidence type="ECO:0000256" key="8">
    <source>
        <dbReference type="ARBA" id="ARBA00049551"/>
    </source>
</evidence>
<dbReference type="GO" id="GO:0003954">
    <property type="term" value="F:NADH dehydrogenase activity"/>
    <property type="evidence" value="ECO:0007669"/>
    <property type="project" value="TreeGrafter"/>
</dbReference>
<dbReference type="GO" id="GO:0015990">
    <property type="term" value="P:electron transport coupled proton transport"/>
    <property type="evidence" value="ECO:0007669"/>
    <property type="project" value="TreeGrafter"/>
</dbReference>
<evidence type="ECO:0000256" key="9">
    <source>
        <dbReference type="SAM" id="Phobius"/>
    </source>
</evidence>
<organism evidence="11">
    <name type="scientific">Melipona scutellaris</name>
    <dbReference type="NCBI Taxonomy" id="263364"/>
    <lineage>
        <taxon>Eukaryota</taxon>
        <taxon>Metazoa</taxon>
        <taxon>Ecdysozoa</taxon>
        <taxon>Arthropoda</taxon>
        <taxon>Hexapoda</taxon>
        <taxon>Insecta</taxon>
        <taxon>Pterygota</taxon>
        <taxon>Neoptera</taxon>
        <taxon>Endopterygota</taxon>
        <taxon>Hymenoptera</taxon>
        <taxon>Apocrita</taxon>
        <taxon>Aculeata</taxon>
        <taxon>Apoidea</taxon>
        <taxon>Anthophila</taxon>
        <taxon>Apidae</taxon>
        <taxon>Melipona</taxon>
    </lineage>
</organism>
<dbReference type="GO" id="GO:0042773">
    <property type="term" value="P:ATP synthesis coupled electron transport"/>
    <property type="evidence" value="ECO:0007669"/>
    <property type="project" value="InterPro"/>
</dbReference>
<feature type="transmembrane region" description="Helical" evidence="9">
    <location>
        <begin position="141"/>
        <end position="159"/>
    </location>
</feature>
<feature type="transmembrane region" description="Helical" evidence="9">
    <location>
        <begin position="6"/>
        <end position="27"/>
    </location>
</feature>
<evidence type="ECO:0000256" key="7">
    <source>
        <dbReference type="ARBA" id="ARBA00031027"/>
    </source>
</evidence>
<evidence type="ECO:0000259" key="10">
    <source>
        <dbReference type="Pfam" id="PF00361"/>
    </source>
</evidence>
<keyword evidence="4 9" id="KW-0812">Transmembrane</keyword>
<dbReference type="PANTHER" id="PTHR42829:SF2">
    <property type="entry name" value="NADH-UBIQUINONE OXIDOREDUCTASE CHAIN 5"/>
    <property type="match status" value="1"/>
</dbReference>
<evidence type="ECO:0000256" key="4">
    <source>
        <dbReference type="ARBA" id="ARBA00022692"/>
    </source>
</evidence>
<feature type="transmembrane region" description="Helical" evidence="9">
    <location>
        <begin position="78"/>
        <end position="95"/>
    </location>
</feature>
<evidence type="ECO:0000256" key="2">
    <source>
        <dbReference type="ARBA" id="ARBA00004141"/>
    </source>
</evidence>
<feature type="transmembrane region" description="Helical" evidence="9">
    <location>
        <begin position="229"/>
        <end position="248"/>
    </location>
</feature>
<dbReference type="InterPro" id="IPR003945">
    <property type="entry name" value="NU5C-like"/>
</dbReference>
<feature type="domain" description="NADH:quinone oxidoreductase/Mrp antiporter transmembrane" evidence="10">
    <location>
        <begin position="98"/>
        <end position="372"/>
    </location>
</feature>
<dbReference type="EMBL" id="KP202303">
    <property type="protein sequence ID" value="AJC00750.1"/>
    <property type="molecule type" value="Genomic_DNA"/>
</dbReference>
<feature type="transmembrane region" description="Helical" evidence="9">
    <location>
        <begin position="400"/>
        <end position="426"/>
    </location>
</feature>
<reference evidence="11" key="1">
    <citation type="submission" date="2014-11" db="EMBL/GenBank/DDBJ databases">
        <title>Mitochondrial Genome of a Brazilian Stingless Bee Melipona scutellaris.</title>
        <authorList>
            <person name="Pereira U.P."/>
            <person name="Bonetti A.M."/>
            <person name="Goulart L.R."/>
            <person name="Ueira C.V."/>
        </authorList>
    </citation>
    <scope>NUCLEOTIDE SEQUENCE</scope>
</reference>
<dbReference type="PRINTS" id="PR01434">
    <property type="entry name" value="NADHDHGNASE5"/>
</dbReference>
<accession>A0A0B4U1P3</accession>
<feature type="transmembrane region" description="Helical" evidence="9">
    <location>
        <begin position="323"/>
        <end position="345"/>
    </location>
</feature>
<evidence type="ECO:0000256" key="6">
    <source>
        <dbReference type="ARBA" id="ARBA00023136"/>
    </source>
</evidence>
<comment type="subcellular location">
    <subcellularLocation>
        <location evidence="2">Membrane</location>
        <topology evidence="2">Multi-pass membrane protein</topology>
    </subcellularLocation>
</comment>
<dbReference type="AlphaFoldDB" id="A0A0B4U1P3"/>
<feature type="transmembrane region" description="Helical" evidence="9">
    <location>
        <begin position="438"/>
        <end position="456"/>
    </location>
</feature>
<protein>
    <recommendedName>
        <fullName evidence="3">NADH:ubiquinone reductase (H(+)-translocating)</fullName>
        <ecNumber evidence="3">7.1.1.2</ecNumber>
    </recommendedName>
    <alternativeName>
        <fullName evidence="7">NADH dehydrogenase subunit 5</fullName>
    </alternativeName>
</protein>
<sequence>MLFILSFLILSISLYFMLLNYELIFEWNIVSLNSMKMNMFIFMNYKILFYIYLVMFISSMIFFYSISYMSLNNYLLKRFYYLMMLFLLSMIMLILGPNMLTIMLGWDGLGLVSYCLIIYYNKLNSLNSGFFTIILNRLGDSGLLMIISFLSMFGSWNLIIYNMNNLIMLMMILMIFSKSAQFPFFVWLPMAMMAPTPVSSLVHSSTLVTAGIYLMIIYENLFSLNYKKYILLISSITMLISGFMANLEMDFKKIIAFSTLSQLGFMMSILCLGLIDLVFLHLFIHALFKSMMFMCVGSFIHYMNGLQNFRFYKGMFYIYPMKSMIIMFSLMMLCGFPFLVGFYSKDMMIEIYYFKKMSIFCLMILIFSTMLTISYSIRIMKNLFYNNMMYNLIFKYEDNLMNYCMMFMFMLMLFLSKFIFNLNFLIFSTNLLKIYKYFFIKMFFMGYILCLLFEVINYINLNFLFKDFIFMINMFKFIVYNSLSFSNNYEIIFEKKFYEIIFSNIMILFSMKKSIIFNKISFYMIILMYMYLMMIFMLN</sequence>
<feature type="transmembrane region" description="Helical" evidence="9">
    <location>
        <begin position="47"/>
        <end position="66"/>
    </location>
</feature>
<evidence type="ECO:0000256" key="1">
    <source>
        <dbReference type="ARBA" id="ARBA00003257"/>
    </source>
</evidence>
<evidence type="ECO:0000313" key="11">
    <source>
        <dbReference type="EMBL" id="AJC00750.1"/>
    </source>
</evidence>
<comment type="catalytic activity">
    <reaction evidence="8">
        <text>a ubiquinone + NADH + 5 H(+)(in) = a ubiquinol + NAD(+) + 4 H(+)(out)</text>
        <dbReference type="Rhea" id="RHEA:29091"/>
        <dbReference type="Rhea" id="RHEA-COMP:9565"/>
        <dbReference type="Rhea" id="RHEA-COMP:9566"/>
        <dbReference type="ChEBI" id="CHEBI:15378"/>
        <dbReference type="ChEBI" id="CHEBI:16389"/>
        <dbReference type="ChEBI" id="CHEBI:17976"/>
        <dbReference type="ChEBI" id="CHEBI:57540"/>
        <dbReference type="ChEBI" id="CHEBI:57945"/>
        <dbReference type="EC" id="7.1.1.2"/>
    </reaction>
</comment>
<evidence type="ECO:0000256" key="3">
    <source>
        <dbReference type="ARBA" id="ARBA00012944"/>
    </source>
</evidence>
<keyword evidence="6 9" id="KW-0472">Membrane</keyword>
<dbReference type="GO" id="GO:0008137">
    <property type="term" value="F:NADH dehydrogenase (ubiquinone) activity"/>
    <property type="evidence" value="ECO:0007669"/>
    <property type="project" value="UniProtKB-EC"/>
</dbReference>
<dbReference type="Pfam" id="PF00361">
    <property type="entry name" value="Proton_antipo_M"/>
    <property type="match status" value="1"/>
</dbReference>
<keyword evidence="5 9" id="KW-1133">Transmembrane helix</keyword>
<keyword evidence="11" id="KW-0496">Mitochondrion</keyword>
<dbReference type="GO" id="GO:0016020">
    <property type="term" value="C:membrane"/>
    <property type="evidence" value="ECO:0007669"/>
    <property type="project" value="UniProtKB-SubCell"/>
</dbReference>
<feature type="transmembrane region" description="Helical" evidence="9">
    <location>
        <begin position="200"/>
        <end position="217"/>
    </location>
</feature>
<dbReference type="InterPro" id="IPR001750">
    <property type="entry name" value="ND/Mrp_TM"/>
</dbReference>
<comment type="function">
    <text evidence="1">Core subunit of the mitochondrial membrane respiratory chain NADH dehydrogenase (Complex I) that is believed to belong to the minimal assembly required for catalysis. Complex I functions in the transfer of electrons from NADH to the respiratory chain. The immediate electron acceptor for the enzyme is believed to be ubiquinone.</text>
</comment>
<gene>
    <name evidence="11" type="primary">nad5</name>
</gene>
<feature type="transmembrane region" description="Helical" evidence="9">
    <location>
        <begin position="254"/>
        <end position="275"/>
    </location>
</feature>
<evidence type="ECO:0000256" key="5">
    <source>
        <dbReference type="ARBA" id="ARBA00022989"/>
    </source>
</evidence>
<feature type="transmembrane region" description="Helical" evidence="9">
    <location>
        <begin position="102"/>
        <end position="121"/>
    </location>
</feature>
<dbReference type="PANTHER" id="PTHR42829">
    <property type="entry name" value="NADH-UBIQUINONE OXIDOREDUCTASE CHAIN 5"/>
    <property type="match status" value="1"/>
</dbReference>
<geneLocation type="mitochondrion" evidence="11"/>
<feature type="transmembrane region" description="Helical" evidence="9">
    <location>
        <begin position="357"/>
        <end position="380"/>
    </location>
</feature>
<feature type="transmembrane region" description="Helical" evidence="9">
    <location>
        <begin position="520"/>
        <end position="538"/>
    </location>
</feature>
<dbReference type="EC" id="7.1.1.2" evidence="3"/>
<name>A0A0B4U1P3_9HYME</name>
<proteinExistence type="predicted"/>